<organism evidence="2 3">
    <name type="scientific">Arthrobacter halodurans</name>
    <dbReference type="NCBI Taxonomy" id="516699"/>
    <lineage>
        <taxon>Bacteria</taxon>
        <taxon>Bacillati</taxon>
        <taxon>Actinomycetota</taxon>
        <taxon>Actinomycetes</taxon>
        <taxon>Micrococcales</taxon>
        <taxon>Micrococcaceae</taxon>
        <taxon>Arthrobacter</taxon>
    </lineage>
</organism>
<dbReference type="InterPro" id="IPR025975">
    <property type="entry name" value="Polysacc_lyase"/>
</dbReference>
<feature type="transmembrane region" description="Helical" evidence="1">
    <location>
        <begin position="7"/>
        <end position="27"/>
    </location>
</feature>
<name>A0ABV4UMK7_9MICC</name>
<evidence type="ECO:0000313" key="3">
    <source>
        <dbReference type="Proteomes" id="UP001575652"/>
    </source>
</evidence>
<dbReference type="Proteomes" id="UP001575652">
    <property type="component" value="Unassembled WGS sequence"/>
</dbReference>
<protein>
    <submittedName>
        <fullName evidence="2">Heparin lyase I family protein</fullName>
    </submittedName>
</protein>
<evidence type="ECO:0000256" key="1">
    <source>
        <dbReference type="SAM" id="Phobius"/>
    </source>
</evidence>
<accession>A0ABV4UMK7</accession>
<dbReference type="RefSeq" id="WP_373971126.1">
    <property type="nucleotide sequence ID" value="NZ_JBHDLJ010000003.1"/>
</dbReference>
<keyword evidence="1" id="KW-0812">Transmembrane</keyword>
<reference evidence="2 3" key="1">
    <citation type="submission" date="2024-09" db="EMBL/GenBank/DDBJ databases">
        <authorList>
            <person name="Salinas-Garcia M.A."/>
            <person name="Prieme A."/>
        </authorList>
    </citation>
    <scope>NUCLEOTIDE SEQUENCE [LARGE SCALE GENOMIC DNA]</scope>
    <source>
        <strain evidence="2 3">DSM 21081</strain>
    </source>
</reference>
<keyword evidence="1" id="KW-1133">Transmembrane helix</keyword>
<keyword evidence="2" id="KW-0456">Lyase</keyword>
<evidence type="ECO:0000313" key="2">
    <source>
        <dbReference type="EMBL" id="MFB0833950.1"/>
    </source>
</evidence>
<dbReference type="GO" id="GO:0016829">
    <property type="term" value="F:lyase activity"/>
    <property type="evidence" value="ECO:0007669"/>
    <property type="project" value="UniProtKB-KW"/>
</dbReference>
<keyword evidence="3" id="KW-1185">Reference proteome</keyword>
<sequence length="263" mass="29050">MKIRIRASLRVIGGILTAAMMVTTLVGEKPITYKSAPAVAIVGGDAYVLQTPGNGHNAKVATNRKSIHKFQLRAKDLNRTEPSSQRVEYAGAAKMPFSKDVWVAFSLKVDKAPTPPWVLVGQFHQTEDKGEPGTSPVFAQELNNGRFQIVTRGDAGKITRSTTIKQRIHYINPAFPRGQWVNFVYRLRFERNGSGRIQAWIGGKQVVNATGPLGCNDRIGPYWKFGIYRAKNPGRKAITVHYANVEVGTASLRSRIAKPKPIQ</sequence>
<dbReference type="Pfam" id="PF14099">
    <property type="entry name" value="Polysacc_lyase"/>
    <property type="match status" value="1"/>
</dbReference>
<keyword evidence="1" id="KW-0472">Membrane</keyword>
<dbReference type="EMBL" id="JBHDLJ010000003">
    <property type="protein sequence ID" value="MFB0833950.1"/>
    <property type="molecule type" value="Genomic_DNA"/>
</dbReference>
<comment type="caution">
    <text evidence="2">The sequence shown here is derived from an EMBL/GenBank/DDBJ whole genome shotgun (WGS) entry which is preliminary data.</text>
</comment>
<proteinExistence type="predicted"/>
<dbReference type="Gene3D" id="2.60.120.200">
    <property type="match status" value="1"/>
</dbReference>
<gene>
    <name evidence="2" type="ORF">ACETWP_05050</name>
</gene>